<evidence type="ECO:0000313" key="1">
    <source>
        <dbReference type="EMBL" id="SDK69180.1"/>
    </source>
</evidence>
<gene>
    <name evidence="1" type="ORF">SAMN05216186_109156</name>
</gene>
<accession>A0A1G9DZD1</accession>
<dbReference type="EMBL" id="FNFD01000009">
    <property type="protein sequence ID" value="SDK69180.1"/>
    <property type="molecule type" value="Genomic_DNA"/>
</dbReference>
<sequence>MTDILVTHGDMRRLGYCNRGAREWFARHQLDWGLFIDQGLPAPMLLATGDSMAEDVVAAARERIASEVNDGR</sequence>
<proteinExistence type="predicted"/>
<dbReference type="STRING" id="137658.SAMN05216186_109156"/>
<dbReference type="RefSeq" id="WP_084337095.1">
    <property type="nucleotide sequence ID" value="NZ_FNFD01000009.1"/>
</dbReference>
<dbReference type="Proteomes" id="UP000198706">
    <property type="component" value="Unassembled WGS sequence"/>
</dbReference>
<evidence type="ECO:0000313" key="2">
    <source>
        <dbReference type="Proteomes" id="UP000198706"/>
    </source>
</evidence>
<protein>
    <submittedName>
        <fullName evidence="1">Uncharacterized protein</fullName>
    </submittedName>
</protein>
<keyword evidence="2" id="KW-1185">Reference proteome</keyword>
<organism evidence="1 2">
    <name type="scientific">Pseudomonas indica</name>
    <dbReference type="NCBI Taxonomy" id="137658"/>
    <lineage>
        <taxon>Bacteria</taxon>
        <taxon>Pseudomonadati</taxon>
        <taxon>Pseudomonadota</taxon>
        <taxon>Gammaproteobacteria</taxon>
        <taxon>Pseudomonadales</taxon>
        <taxon>Pseudomonadaceae</taxon>
        <taxon>Pseudomonas</taxon>
    </lineage>
</organism>
<name>A0A1G9DZD1_9PSED</name>
<dbReference type="AlphaFoldDB" id="A0A1G9DZD1"/>
<reference evidence="1 2" key="1">
    <citation type="submission" date="2016-10" db="EMBL/GenBank/DDBJ databases">
        <authorList>
            <person name="de Groot N.N."/>
        </authorList>
    </citation>
    <scope>NUCLEOTIDE SEQUENCE [LARGE SCALE GENOMIC DNA]</scope>
    <source>
        <strain evidence="1 2">JCM 21544</strain>
    </source>
</reference>